<dbReference type="Proteomes" id="UP001159042">
    <property type="component" value="Unassembled WGS sequence"/>
</dbReference>
<sequence length="256" mass="27280">MKSACLFLCFTAAATIVSCNPKKYIPDEGPLALNFSVSSGFEPSNNRYYESTLPDYRHKHVRNETKPDRKDSKESRFGIIPISTGYGGTANGNGYGTNGVMISPMKIDLGGVALGALLGLGAILIVPKLAHVLSGGLAGYRSLEDEMSSVSDVLARIDNSLEQHNIDSSTCIQRVICTYVNDAGKNINNGEATALDEFIVSLTNNTIFSHVADGTAVKQAVDMGKTGNLENCSPFNARCPITKDTVLKVISSLLPA</sequence>
<proteinExistence type="predicted"/>
<dbReference type="EMBL" id="JANEYG010000001">
    <property type="protein sequence ID" value="KAJ8926011.1"/>
    <property type="molecule type" value="Genomic_DNA"/>
</dbReference>
<comment type="caution">
    <text evidence="2">The sequence shown here is derived from an EMBL/GenBank/DDBJ whole genome shotgun (WGS) entry which is preliminary data.</text>
</comment>
<dbReference type="PROSITE" id="PS51257">
    <property type="entry name" value="PROKAR_LIPOPROTEIN"/>
    <property type="match status" value="1"/>
</dbReference>
<gene>
    <name evidence="2" type="ORF">NQ315_009866</name>
</gene>
<protein>
    <submittedName>
        <fullName evidence="2">Uncharacterized protein</fullName>
    </submittedName>
</protein>
<keyword evidence="1" id="KW-0732">Signal</keyword>
<evidence type="ECO:0000313" key="3">
    <source>
        <dbReference type="Proteomes" id="UP001159042"/>
    </source>
</evidence>
<keyword evidence="3" id="KW-1185">Reference proteome</keyword>
<name>A0AAV8WHS6_9CUCU</name>
<accession>A0AAV8WHS6</accession>
<organism evidence="2 3">
    <name type="scientific">Exocentrus adspersus</name>
    <dbReference type="NCBI Taxonomy" id="1586481"/>
    <lineage>
        <taxon>Eukaryota</taxon>
        <taxon>Metazoa</taxon>
        <taxon>Ecdysozoa</taxon>
        <taxon>Arthropoda</taxon>
        <taxon>Hexapoda</taxon>
        <taxon>Insecta</taxon>
        <taxon>Pterygota</taxon>
        <taxon>Neoptera</taxon>
        <taxon>Endopterygota</taxon>
        <taxon>Coleoptera</taxon>
        <taxon>Polyphaga</taxon>
        <taxon>Cucujiformia</taxon>
        <taxon>Chrysomeloidea</taxon>
        <taxon>Cerambycidae</taxon>
        <taxon>Lamiinae</taxon>
        <taxon>Acanthocinini</taxon>
        <taxon>Exocentrus</taxon>
    </lineage>
</organism>
<dbReference type="AlphaFoldDB" id="A0AAV8WHS6"/>
<reference evidence="2 3" key="1">
    <citation type="journal article" date="2023" name="Insect Mol. Biol.">
        <title>Genome sequencing provides insights into the evolution of gene families encoding plant cell wall-degrading enzymes in longhorned beetles.</title>
        <authorList>
            <person name="Shin N.R."/>
            <person name="Okamura Y."/>
            <person name="Kirsch R."/>
            <person name="Pauchet Y."/>
        </authorList>
    </citation>
    <scope>NUCLEOTIDE SEQUENCE [LARGE SCALE GENOMIC DNA]</scope>
    <source>
        <strain evidence="2">EAD_L_NR</strain>
    </source>
</reference>
<evidence type="ECO:0000256" key="1">
    <source>
        <dbReference type="SAM" id="SignalP"/>
    </source>
</evidence>
<evidence type="ECO:0000313" key="2">
    <source>
        <dbReference type="EMBL" id="KAJ8926011.1"/>
    </source>
</evidence>
<dbReference type="InterPro" id="IPR006631">
    <property type="entry name" value="DM4_12"/>
</dbReference>
<feature type="signal peptide" evidence="1">
    <location>
        <begin position="1"/>
        <end position="19"/>
    </location>
</feature>
<dbReference type="Pfam" id="PF07841">
    <property type="entry name" value="DM4_12"/>
    <property type="match status" value="1"/>
</dbReference>
<feature type="chain" id="PRO_5043529939" evidence="1">
    <location>
        <begin position="20"/>
        <end position="256"/>
    </location>
</feature>